<dbReference type="EMBL" id="CAKOGL010000022">
    <property type="protein sequence ID" value="CAH2099913.1"/>
    <property type="molecule type" value="Genomic_DNA"/>
</dbReference>
<protein>
    <submittedName>
        <fullName evidence="1">Uncharacterized protein</fullName>
    </submittedName>
</protein>
<dbReference type="Proteomes" id="UP001153954">
    <property type="component" value="Unassembled WGS sequence"/>
</dbReference>
<evidence type="ECO:0000313" key="1">
    <source>
        <dbReference type="EMBL" id="CAH2099913.1"/>
    </source>
</evidence>
<dbReference type="AlphaFoldDB" id="A0AAU9UL90"/>
<gene>
    <name evidence="1" type="ORF">EEDITHA_LOCUS14839</name>
</gene>
<name>A0AAU9UL90_EUPED</name>
<evidence type="ECO:0000313" key="2">
    <source>
        <dbReference type="Proteomes" id="UP001153954"/>
    </source>
</evidence>
<sequence length="88" mass="10080">MVATDFPCLITVDKKADEKGHDTETKYQSVLKTLPERKRRTFLRHIKKQENEGHEITTSDIDALLVEMGKLDVDNDSSEDIDFSDLDV</sequence>
<keyword evidence="2" id="KW-1185">Reference proteome</keyword>
<proteinExistence type="predicted"/>
<organism evidence="1 2">
    <name type="scientific">Euphydryas editha</name>
    <name type="common">Edith's checkerspot</name>
    <dbReference type="NCBI Taxonomy" id="104508"/>
    <lineage>
        <taxon>Eukaryota</taxon>
        <taxon>Metazoa</taxon>
        <taxon>Ecdysozoa</taxon>
        <taxon>Arthropoda</taxon>
        <taxon>Hexapoda</taxon>
        <taxon>Insecta</taxon>
        <taxon>Pterygota</taxon>
        <taxon>Neoptera</taxon>
        <taxon>Endopterygota</taxon>
        <taxon>Lepidoptera</taxon>
        <taxon>Glossata</taxon>
        <taxon>Ditrysia</taxon>
        <taxon>Papilionoidea</taxon>
        <taxon>Nymphalidae</taxon>
        <taxon>Nymphalinae</taxon>
        <taxon>Euphydryas</taxon>
    </lineage>
</organism>
<accession>A0AAU9UL90</accession>
<reference evidence="1" key="1">
    <citation type="submission" date="2022-03" db="EMBL/GenBank/DDBJ databases">
        <authorList>
            <person name="Tunstrom K."/>
        </authorList>
    </citation>
    <scope>NUCLEOTIDE SEQUENCE</scope>
</reference>
<comment type="caution">
    <text evidence="1">The sequence shown here is derived from an EMBL/GenBank/DDBJ whole genome shotgun (WGS) entry which is preliminary data.</text>
</comment>